<dbReference type="EMBL" id="CP136921">
    <property type="protein sequence ID" value="WOO30881.1"/>
    <property type="molecule type" value="Genomic_DNA"/>
</dbReference>
<dbReference type="RefSeq" id="WP_317700377.1">
    <property type="nucleotide sequence ID" value="NZ_CP136921.1"/>
</dbReference>
<name>A0ABZ0J0M0_9BURK</name>
<evidence type="ECO:0000256" key="1">
    <source>
        <dbReference type="SAM" id="MobiDB-lite"/>
    </source>
</evidence>
<sequence>MARQINETGWRGAAALAMAAFLAACASPSAHVGVGVPVGPVSIGVGLGSGGVSAGVSTGVGPLGVGVGVNQRGQVTGGAGVGASVPMGNARVGVGVGSSTVLHDPQQPAATPGAAPPPVPGAQGAPLQWRDAQGRPVPECRVMGGC</sequence>
<protein>
    <recommendedName>
        <fullName evidence="5">Lipoprotein</fullName>
    </recommendedName>
</protein>
<feature type="signal peptide" evidence="2">
    <location>
        <begin position="1"/>
        <end position="32"/>
    </location>
</feature>
<dbReference type="Proteomes" id="UP001303211">
    <property type="component" value="Chromosome"/>
</dbReference>
<evidence type="ECO:0000313" key="3">
    <source>
        <dbReference type="EMBL" id="WOO30881.1"/>
    </source>
</evidence>
<accession>A0ABZ0J0M0</accession>
<dbReference type="PROSITE" id="PS51257">
    <property type="entry name" value="PROKAR_LIPOPROTEIN"/>
    <property type="match status" value="1"/>
</dbReference>
<proteinExistence type="predicted"/>
<evidence type="ECO:0000256" key="2">
    <source>
        <dbReference type="SAM" id="SignalP"/>
    </source>
</evidence>
<reference evidence="3 4" key="1">
    <citation type="submission" date="2023-03" db="EMBL/GenBank/DDBJ databases">
        <title>Diaphorobacter basophil sp. nov., isolated from a sewage-treatment plant.</title>
        <authorList>
            <person name="Yang K."/>
        </authorList>
    </citation>
    <scope>NUCLEOTIDE SEQUENCE [LARGE SCALE GENOMIC DNA]</scope>
    <source>
        <strain evidence="3 4">Y-1</strain>
    </source>
</reference>
<evidence type="ECO:0000313" key="4">
    <source>
        <dbReference type="Proteomes" id="UP001303211"/>
    </source>
</evidence>
<keyword evidence="2" id="KW-0732">Signal</keyword>
<feature type="region of interest" description="Disordered" evidence="1">
    <location>
        <begin position="97"/>
        <end position="129"/>
    </location>
</feature>
<evidence type="ECO:0008006" key="5">
    <source>
        <dbReference type="Google" id="ProtNLM"/>
    </source>
</evidence>
<gene>
    <name evidence="3" type="ORF">P4826_10585</name>
</gene>
<keyword evidence="4" id="KW-1185">Reference proteome</keyword>
<feature type="chain" id="PRO_5047156445" description="Lipoprotein" evidence="2">
    <location>
        <begin position="33"/>
        <end position="146"/>
    </location>
</feature>
<organism evidence="3 4">
    <name type="scientific">Diaphorobacter limosus</name>
    <dbReference type="NCBI Taxonomy" id="3036128"/>
    <lineage>
        <taxon>Bacteria</taxon>
        <taxon>Pseudomonadati</taxon>
        <taxon>Pseudomonadota</taxon>
        <taxon>Betaproteobacteria</taxon>
        <taxon>Burkholderiales</taxon>
        <taxon>Comamonadaceae</taxon>
        <taxon>Diaphorobacter</taxon>
    </lineage>
</organism>